<dbReference type="PROSITE" id="PS50011">
    <property type="entry name" value="PROTEIN_KINASE_DOM"/>
    <property type="match status" value="3"/>
</dbReference>
<name>A0AAD7NLC8_9AGAR</name>
<reference evidence="3" key="1">
    <citation type="submission" date="2023-03" db="EMBL/GenBank/DDBJ databases">
        <title>Massive genome expansion in bonnet fungi (Mycena s.s.) driven by repeated elements and novel gene families across ecological guilds.</title>
        <authorList>
            <consortium name="Lawrence Berkeley National Laboratory"/>
            <person name="Harder C.B."/>
            <person name="Miyauchi S."/>
            <person name="Viragh M."/>
            <person name="Kuo A."/>
            <person name="Thoen E."/>
            <person name="Andreopoulos B."/>
            <person name="Lu D."/>
            <person name="Skrede I."/>
            <person name="Drula E."/>
            <person name="Henrissat B."/>
            <person name="Morin E."/>
            <person name="Kohler A."/>
            <person name="Barry K."/>
            <person name="LaButti K."/>
            <person name="Morin E."/>
            <person name="Salamov A."/>
            <person name="Lipzen A."/>
            <person name="Mereny Z."/>
            <person name="Hegedus B."/>
            <person name="Baldrian P."/>
            <person name="Stursova M."/>
            <person name="Weitz H."/>
            <person name="Taylor A."/>
            <person name="Grigoriev I.V."/>
            <person name="Nagy L.G."/>
            <person name="Martin F."/>
            <person name="Kauserud H."/>
        </authorList>
    </citation>
    <scope>NUCLEOTIDE SEQUENCE</scope>
    <source>
        <strain evidence="3">CBHHK182m</strain>
    </source>
</reference>
<evidence type="ECO:0000313" key="4">
    <source>
        <dbReference type="Proteomes" id="UP001215598"/>
    </source>
</evidence>
<organism evidence="3 4">
    <name type="scientific">Mycena metata</name>
    <dbReference type="NCBI Taxonomy" id="1033252"/>
    <lineage>
        <taxon>Eukaryota</taxon>
        <taxon>Fungi</taxon>
        <taxon>Dikarya</taxon>
        <taxon>Basidiomycota</taxon>
        <taxon>Agaricomycotina</taxon>
        <taxon>Agaricomycetes</taxon>
        <taxon>Agaricomycetidae</taxon>
        <taxon>Agaricales</taxon>
        <taxon>Marasmiineae</taxon>
        <taxon>Mycenaceae</taxon>
        <taxon>Mycena</taxon>
    </lineage>
</organism>
<dbReference type="InterPro" id="IPR001245">
    <property type="entry name" value="Ser-Thr/Tyr_kinase_cat_dom"/>
</dbReference>
<dbReference type="CDD" id="cd14014">
    <property type="entry name" value="STKc_PknB_like"/>
    <property type="match status" value="1"/>
</dbReference>
<proteinExistence type="predicted"/>
<dbReference type="Proteomes" id="UP001215598">
    <property type="component" value="Unassembled WGS sequence"/>
</dbReference>
<protein>
    <submittedName>
        <fullName evidence="3">Kinase-like domain-containing protein</fullName>
    </submittedName>
</protein>
<dbReference type="InterPro" id="IPR011009">
    <property type="entry name" value="Kinase-like_dom_sf"/>
</dbReference>
<dbReference type="PANTHER" id="PTHR44329">
    <property type="entry name" value="SERINE/THREONINE-PROTEIN KINASE TNNI3K-RELATED"/>
    <property type="match status" value="1"/>
</dbReference>
<dbReference type="Pfam" id="PF07714">
    <property type="entry name" value="PK_Tyr_Ser-Thr"/>
    <property type="match status" value="2"/>
</dbReference>
<dbReference type="InterPro" id="IPR059179">
    <property type="entry name" value="MLKL-like_MCAfunc"/>
</dbReference>
<sequence>MGPYPAFITPFCQSGSIMKFLGDAPKSPQECLLFVSGIAQGLAFLHAEGVVHGNLTTKKILVDETGIPVISGYGLANASGPSDVNTVIPPPARFTPPEYFINDPALKTTGGDVYSLSMIILEVISGLQPYHHLLHEHNVLVHILPGGRPTRSGLDPLLVSDRLWGLLQQLWNHQPGLRPDMNRVVLAVQSLSESKTRNSDSTETKAGSSTLHSGTDFSVNTEEEIYFGHPCLADINSEDFQGRLSRTDEYPCAGGGNSNIYRGYFVHTNGLKILVAIKFMRVYNDGSGQLEELRRRLKREAEIWNKLNHRNVIPFLGVWHEPAAPFPALICPFYKSGNLQQYLRVCPTADKEQMILGVSSGVEYLHRHDIVHGDLKVHNVLVDKNGVPCLCDFGISKILNSQGFSTSSVGTAPYMAPELFLVVGTTGDETLDRASTSKRTDMYSLALLVLEILTTKLEHRPSHAVLAAQALSSLRPRRSDYQSVDSAVWNFLESCWEPDPNLRPTVCDFILRMPLDTSETRIMAQFSKVPSLSPPVEVLCGIIQDCHMLPYNRCAARQLANRCHRFLLELLEQYTDGKGIQQNVHGATECLLEIRTTVSGWTRRMLSRIQSILKQNEVAAAIKYCHSLLSRCSVWFQLIPHLEHLELHENLHFDSNNREDHQQALEFLAAIQNAHIIVQELLVAQRSDVTQLVSMMQKLLGENSINRDGPLHRGLSVNLFRLKHEVLTNYHLHPGEVVRISDFPSPGSTMALDIYEGLYLASEKVEIKVVRALQSSEDSLRRFRRQCEVWAVVWEVDQGKHILPFYGSCHNDGPFPYNISPWQPNGNALHYVKNRREIDYIRLIQGIASGIEVMHTMIPPVIHGNIKASSIYIAQDGRPLLADFEMSRVLENAVEIPFTQSRGVPDSYRWFAPEVCIGRGVLSLASDIYSYGMTVLELLTHEQPHNQIKHTTEVVIRAARGEQPPRPASQEVSERGLDDKLWVLLRRCWAGEPSQRPTIQDILTSIQSSDIAGDEPADMLL</sequence>
<evidence type="ECO:0000256" key="1">
    <source>
        <dbReference type="SAM" id="MobiDB-lite"/>
    </source>
</evidence>
<dbReference type="InterPro" id="IPR008271">
    <property type="entry name" value="Ser/Thr_kinase_AS"/>
</dbReference>
<evidence type="ECO:0000313" key="3">
    <source>
        <dbReference type="EMBL" id="KAJ7765638.1"/>
    </source>
</evidence>
<accession>A0AAD7NLC8</accession>
<evidence type="ECO:0000259" key="2">
    <source>
        <dbReference type="PROSITE" id="PS50011"/>
    </source>
</evidence>
<dbReference type="SUPFAM" id="SSF56112">
    <property type="entry name" value="Protein kinase-like (PK-like)"/>
    <property type="match status" value="3"/>
</dbReference>
<dbReference type="InterPro" id="IPR000719">
    <property type="entry name" value="Prot_kinase_dom"/>
</dbReference>
<dbReference type="GO" id="GO:0005524">
    <property type="term" value="F:ATP binding"/>
    <property type="evidence" value="ECO:0007669"/>
    <property type="project" value="UniProtKB-KW"/>
</dbReference>
<dbReference type="Gene3D" id="1.10.510.10">
    <property type="entry name" value="Transferase(Phosphotransferase) domain 1"/>
    <property type="match status" value="3"/>
</dbReference>
<feature type="region of interest" description="Disordered" evidence="1">
    <location>
        <begin position="195"/>
        <end position="214"/>
    </location>
</feature>
<dbReference type="PROSITE" id="PS00108">
    <property type="entry name" value="PROTEIN_KINASE_ST"/>
    <property type="match status" value="1"/>
</dbReference>
<keyword evidence="3" id="KW-0418">Kinase</keyword>
<feature type="compositionally biased region" description="Polar residues" evidence="1">
    <location>
        <begin position="204"/>
        <end position="214"/>
    </location>
</feature>
<feature type="domain" description="Protein kinase" evidence="2">
    <location>
        <begin position="246"/>
        <end position="516"/>
    </location>
</feature>
<dbReference type="CDD" id="cd21037">
    <property type="entry name" value="MLKL_NTD"/>
    <property type="match status" value="1"/>
</dbReference>
<dbReference type="GO" id="GO:0004674">
    <property type="term" value="F:protein serine/threonine kinase activity"/>
    <property type="evidence" value="ECO:0007669"/>
    <property type="project" value="TreeGrafter"/>
</dbReference>
<dbReference type="InterPro" id="IPR051681">
    <property type="entry name" value="Ser/Thr_Kinases-Pseudokinases"/>
</dbReference>
<comment type="caution">
    <text evidence="3">The sequence shown here is derived from an EMBL/GenBank/DDBJ whole genome shotgun (WGS) entry which is preliminary data.</text>
</comment>
<feature type="domain" description="Protein kinase" evidence="2">
    <location>
        <begin position="740"/>
        <end position="1011"/>
    </location>
</feature>
<dbReference type="PANTHER" id="PTHR44329:SF214">
    <property type="entry name" value="PROTEIN KINASE DOMAIN-CONTAINING PROTEIN"/>
    <property type="match status" value="1"/>
</dbReference>
<gene>
    <name evidence="3" type="ORF">B0H16DRAFT_1523762</name>
</gene>
<dbReference type="AlphaFoldDB" id="A0AAD7NLC8"/>
<keyword evidence="4" id="KW-1185">Reference proteome</keyword>
<dbReference type="Pfam" id="PF00069">
    <property type="entry name" value="Pkinase"/>
    <property type="match status" value="1"/>
</dbReference>
<dbReference type="EMBL" id="JARKIB010000025">
    <property type="protein sequence ID" value="KAJ7765638.1"/>
    <property type="molecule type" value="Genomic_DNA"/>
</dbReference>
<feature type="domain" description="Protein kinase" evidence="2">
    <location>
        <begin position="1"/>
        <end position="191"/>
    </location>
</feature>
<keyword evidence="3" id="KW-0808">Transferase</keyword>
<dbReference type="SMART" id="SM00220">
    <property type="entry name" value="S_TKc"/>
    <property type="match status" value="1"/>
</dbReference>